<dbReference type="GO" id="GO:0000160">
    <property type="term" value="P:phosphorelay signal transduction system"/>
    <property type="evidence" value="ECO:0007669"/>
    <property type="project" value="InterPro"/>
</dbReference>
<dbReference type="InterPro" id="IPR016032">
    <property type="entry name" value="Sig_transdc_resp-reg_C-effctor"/>
</dbReference>
<dbReference type="Gene3D" id="1.10.10.10">
    <property type="entry name" value="Winged helix-like DNA-binding domain superfamily/Winged helix DNA-binding domain"/>
    <property type="match status" value="1"/>
</dbReference>
<evidence type="ECO:0000313" key="3">
    <source>
        <dbReference type="EMBL" id="KAA5538606.1"/>
    </source>
</evidence>
<accession>A0A5M6CUI5</accession>
<dbReference type="GO" id="GO:0003677">
    <property type="term" value="F:DNA binding"/>
    <property type="evidence" value="ECO:0007669"/>
    <property type="project" value="UniProtKB-KW"/>
</dbReference>
<dbReference type="SUPFAM" id="SSF46894">
    <property type="entry name" value="C-terminal effector domain of the bipartite response regulators"/>
    <property type="match status" value="1"/>
</dbReference>
<sequence>MSVRIVHGANEGRFEFVGQTVNQARRVLKDAFNIPDDAEALVDGREVDEDYMIRNGETLEFVRTLGHKGGLHDFWSMREVAELLGVDAIQVMSELGINPISQSVFTSEQIGKYISTIKSKNNSTQSLSNLIVDFSSMTLKCGKQGPFEIDNSVIFRLLNRLNARPCHYVHLDNLKRDVWKDEFIDDDTVHRTARRLRKRLEEMKLEGVDIKTSNGSWALLINKSPA</sequence>
<dbReference type="InterPro" id="IPR036388">
    <property type="entry name" value="WH-like_DNA-bd_sf"/>
</dbReference>
<dbReference type="InterPro" id="IPR001867">
    <property type="entry name" value="OmpR/PhoB-type_DNA-bd"/>
</dbReference>
<organism evidence="3 4">
    <name type="scientific">Roseiconus nitratireducens</name>
    <dbReference type="NCBI Taxonomy" id="2605748"/>
    <lineage>
        <taxon>Bacteria</taxon>
        <taxon>Pseudomonadati</taxon>
        <taxon>Planctomycetota</taxon>
        <taxon>Planctomycetia</taxon>
        <taxon>Pirellulales</taxon>
        <taxon>Pirellulaceae</taxon>
        <taxon>Roseiconus</taxon>
    </lineage>
</organism>
<evidence type="ECO:0000313" key="4">
    <source>
        <dbReference type="Proteomes" id="UP000324479"/>
    </source>
</evidence>
<dbReference type="Proteomes" id="UP000324479">
    <property type="component" value="Unassembled WGS sequence"/>
</dbReference>
<dbReference type="Pfam" id="PF00486">
    <property type="entry name" value="Trans_reg_C"/>
    <property type="match status" value="1"/>
</dbReference>
<reference evidence="3 4" key="1">
    <citation type="submission" date="2019-08" db="EMBL/GenBank/DDBJ databases">
        <authorList>
            <person name="Dhanesh K."/>
            <person name="Kumar G."/>
            <person name="Sasikala C."/>
            <person name="Venkata Ramana C."/>
        </authorList>
    </citation>
    <scope>NUCLEOTIDE SEQUENCE [LARGE SCALE GENOMIC DNA]</scope>
    <source>
        <strain evidence="3 4">JC645</strain>
    </source>
</reference>
<evidence type="ECO:0000259" key="2">
    <source>
        <dbReference type="Pfam" id="PF00486"/>
    </source>
</evidence>
<proteinExistence type="predicted"/>
<keyword evidence="1" id="KW-0238">DNA-binding</keyword>
<gene>
    <name evidence="3" type="ORF">FYK55_27350</name>
</gene>
<dbReference type="GO" id="GO:0006355">
    <property type="term" value="P:regulation of DNA-templated transcription"/>
    <property type="evidence" value="ECO:0007669"/>
    <property type="project" value="InterPro"/>
</dbReference>
<dbReference type="EMBL" id="VWOX01000029">
    <property type="protein sequence ID" value="KAA5538606.1"/>
    <property type="molecule type" value="Genomic_DNA"/>
</dbReference>
<evidence type="ECO:0000256" key="1">
    <source>
        <dbReference type="ARBA" id="ARBA00023125"/>
    </source>
</evidence>
<dbReference type="RefSeq" id="WP_150079800.1">
    <property type="nucleotide sequence ID" value="NZ_VWOX01000029.1"/>
</dbReference>
<name>A0A5M6CUI5_9BACT</name>
<protein>
    <submittedName>
        <fullName evidence="3">Winged helix-turn-helix domain-containing protein</fullName>
    </submittedName>
</protein>
<comment type="caution">
    <text evidence="3">The sequence shown here is derived from an EMBL/GenBank/DDBJ whole genome shotgun (WGS) entry which is preliminary data.</text>
</comment>
<keyword evidence="4" id="KW-1185">Reference proteome</keyword>
<feature type="domain" description="OmpR/PhoB-type" evidence="2">
    <location>
        <begin position="155"/>
        <end position="215"/>
    </location>
</feature>
<dbReference type="AlphaFoldDB" id="A0A5M6CUI5"/>